<feature type="chain" id="PRO_5037768380" description="Pilus assembly protein CpaD" evidence="1">
    <location>
        <begin position="24"/>
        <end position="238"/>
    </location>
</feature>
<keyword evidence="3" id="KW-1185">Reference proteome</keyword>
<evidence type="ECO:0000313" key="2">
    <source>
        <dbReference type="EMBL" id="NIA67209.1"/>
    </source>
</evidence>
<dbReference type="Proteomes" id="UP000761264">
    <property type="component" value="Unassembled WGS sequence"/>
</dbReference>
<evidence type="ECO:0000313" key="3">
    <source>
        <dbReference type="Proteomes" id="UP000761264"/>
    </source>
</evidence>
<accession>A0A967C2M8</accession>
<feature type="signal peptide" evidence="1">
    <location>
        <begin position="1"/>
        <end position="23"/>
    </location>
</feature>
<dbReference type="EMBL" id="JAAQPH010000001">
    <property type="protein sequence ID" value="NIA67209.1"/>
    <property type="molecule type" value="Genomic_DNA"/>
</dbReference>
<evidence type="ECO:0008006" key="4">
    <source>
        <dbReference type="Google" id="ProtNLM"/>
    </source>
</evidence>
<dbReference type="InterPro" id="IPR019027">
    <property type="entry name" value="Pilus_biogenesis_CpaD-related"/>
</dbReference>
<organism evidence="2 3">
    <name type="scientific">Pelagibius litoralis</name>
    <dbReference type="NCBI Taxonomy" id="374515"/>
    <lineage>
        <taxon>Bacteria</taxon>
        <taxon>Pseudomonadati</taxon>
        <taxon>Pseudomonadota</taxon>
        <taxon>Alphaproteobacteria</taxon>
        <taxon>Rhodospirillales</taxon>
        <taxon>Rhodovibrionaceae</taxon>
        <taxon>Pelagibius</taxon>
    </lineage>
</organism>
<name>A0A967C2M8_9PROT</name>
<comment type="caution">
    <text evidence="2">The sequence shown here is derived from an EMBL/GenBank/DDBJ whole genome shotgun (WGS) entry which is preliminary data.</text>
</comment>
<protein>
    <recommendedName>
        <fullName evidence="4">Pilus assembly protein CpaD</fullName>
    </recommendedName>
</protein>
<dbReference type="Pfam" id="PF09476">
    <property type="entry name" value="Pilus_CpaD"/>
    <property type="match status" value="1"/>
</dbReference>
<gene>
    <name evidence="2" type="ORF">HBA54_01230</name>
</gene>
<keyword evidence="1" id="KW-0732">Signal</keyword>
<evidence type="ECO:0000256" key="1">
    <source>
        <dbReference type="SAM" id="SignalP"/>
    </source>
</evidence>
<sequence length="238" mass="25301">MTGRKLSKLTAVLSISLLSAACAGDPEREPGAQAVADVVNTVFHHAKWRQVPATPENQAEGILFQQSVFFGDGSAAVDRQGQQAIDALLNEADPDPGTTLSLSAGDRAVAGYDRLTLQRLEAVRLALADRGYDAVLDPALRVPAAGTQGNEIRLNLIKYMAILPNCEQLQPLEPDTPAFESALGCATASNLGAMVVNPADLEQGRPLEPADGEALSRSVMRYRVGDIEPLVEEDTKSQ</sequence>
<dbReference type="AlphaFoldDB" id="A0A967C2M8"/>
<proteinExistence type="predicted"/>
<dbReference type="PROSITE" id="PS51257">
    <property type="entry name" value="PROKAR_LIPOPROTEIN"/>
    <property type="match status" value="1"/>
</dbReference>
<reference evidence="2" key="1">
    <citation type="submission" date="2020-03" db="EMBL/GenBank/DDBJ databases">
        <title>Genome of Pelagibius litoralis DSM 21314T.</title>
        <authorList>
            <person name="Wang G."/>
        </authorList>
    </citation>
    <scope>NUCLEOTIDE SEQUENCE</scope>
    <source>
        <strain evidence="2">DSM 21314</strain>
    </source>
</reference>
<dbReference type="RefSeq" id="WP_167220523.1">
    <property type="nucleotide sequence ID" value="NZ_JAAQPH010000001.1"/>
</dbReference>